<dbReference type="Pfam" id="PF19749">
    <property type="entry name" value="DUF6236"/>
    <property type="match status" value="1"/>
</dbReference>
<dbReference type="PATRIC" id="fig|44574.3.peg.2709"/>
<dbReference type="Proteomes" id="UP000034156">
    <property type="component" value="Chromosome"/>
</dbReference>
<organism evidence="2 4">
    <name type="scientific">Nitrosomonas communis</name>
    <dbReference type="NCBI Taxonomy" id="44574"/>
    <lineage>
        <taxon>Bacteria</taxon>
        <taxon>Pseudomonadati</taxon>
        <taxon>Pseudomonadota</taxon>
        <taxon>Betaproteobacteria</taxon>
        <taxon>Nitrosomonadales</taxon>
        <taxon>Nitrosomonadaceae</taxon>
        <taxon>Nitrosomonas</taxon>
    </lineage>
</organism>
<evidence type="ECO:0000313" key="5">
    <source>
        <dbReference type="Proteomes" id="UP000324176"/>
    </source>
</evidence>
<gene>
    <name evidence="2" type="ORF">AAW31_11100</name>
    <name evidence="3" type="ORF">BCL69_10798</name>
</gene>
<evidence type="ECO:0000313" key="4">
    <source>
        <dbReference type="Proteomes" id="UP000034156"/>
    </source>
</evidence>
<reference evidence="3 5" key="3">
    <citation type="submission" date="2019-07" db="EMBL/GenBank/DDBJ databases">
        <title>Active sludge and wastewater microbial communities from Klosterneuburg, Austria.</title>
        <authorList>
            <person name="Wagner M."/>
        </authorList>
    </citation>
    <scope>NUCLEOTIDE SEQUENCE [LARGE SCALE GENOMIC DNA]</scope>
    <source>
        <strain evidence="3 5">Nm2</strain>
    </source>
</reference>
<dbReference type="RefSeq" id="WP_046850269.1">
    <property type="nucleotide sequence ID" value="NZ_CP011451.1"/>
</dbReference>
<keyword evidence="4" id="KW-1185">Reference proteome</keyword>
<sequence length="299" mass="33558">MGEAKRRKQSEPNFGRIPKNPGYRGLVVSPPIEIEGTRLYAKSSSLDPQELRFALLFWDRLVWPSSRAIFFGSNVDEEFLESAGILSRPEYTFNGDMAQGIAKSQIQAYLDRESAEPGTWALAQGENSFLLKENLVEEGAGVLVELHRAIPVPQHDVPLVEILEFKERRRDELILLRHQLESFVSEIEGSAERALTLQKRVAEIDQACSNLLVVGKEWQFPIYLSNIKASFNLTPVKSGPFTYAGWKMGEPYGLVAATVAAGVAGLLSTFEIKGDFGLRSKKRPINPYRYAYQIHKELS</sequence>
<dbReference type="AlphaFoldDB" id="A0A0F7KFE2"/>
<dbReference type="EMBL" id="VNHT01000079">
    <property type="protein sequence ID" value="TYP77433.1"/>
    <property type="molecule type" value="Genomic_DNA"/>
</dbReference>
<accession>A0A0F7KFE2</accession>
<protein>
    <submittedName>
        <fullName evidence="2">Uncharacterized protein</fullName>
    </submittedName>
</protein>
<dbReference type="KEGG" id="nco:AAW31_11100"/>
<evidence type="ECO:0000313" key="3">
    <source>
        <dbReference type="EMBL" id="TYP77433.1"/>
    </source>
</evidence>
<reference evidence="4" key="1">
    <citation type="submission" date="2015-05" db="EMBL/GenBank/DDBJ databases">
        <title>Draft genome of Nitrosomonas communis strain Nm2.</title>
        <authorList>
            <person name="Kozlowski J.A."/>
            <person name="Kits K.D."/>
            <person name="Stein L.Y."/>
        </authorList>
    </citation>
    <scope>NUCLEOTIDE SEQUENCE [LARGE SCALE GENOMIC DNA]</scope>
    <source>
        <strain evidence="4">Nm2</strain>
    </source>
</reference>
<dbReference type="Proteomes" id="UP000324176">
    <property type="component" value="Unassembled WGS sequence"/>
</dbReference>
<evidence type="ECO:0000256" key="1">
    <source>
        <dbReference type="SAM" id="MobiDB-lite"/>
    </source>
</evidence>
<feature type="region of interest" description="Disordered" evidence="1">
    <location>
        <begin position="1"/>
        <end position="22"/>
    </location>
</feature>
<proteinExistence type="predicted"/>
<name>A0A0F7KFE2_9PROT</name>
<dbReference type="EMBL" id="CP011451">
    <property type="protein sequence ID" value="AKH38211.1"/>
    <property type="molecule type" value="Genomic_DNA"/>
</dbReference>
<reference evidence="2 4" key="2">
    <citation type="journal article" date="2016" name="Genome Announc.">
        <title>Genome Sequence of Nitrosomonas communis Strain Nm2, a Mesophilic Ammonia-Oxidizing Bacterium Isolated from Mediterranean Soil.</title>
        <authorList>
            <person name="Kozlowski J.A."/>
            <person name="Kits K.D."/>
            <person name="Stein L.Y."/>
        </authorList>
    </citation>
    <scope>NUCLEOTIDE SEQUENCE [LARGE SCALE GENOMIC DNA]</scope>
    <source>
        <strain evidence="2 4">Nm2</strain>
    </source>
</reference>
<dbReference type="OrthoDB" id="9154282at2"/>
<dbReference type="InterPro" id="IPR046203">
    <property type="entry name" value="DUF6236"/>
</dbReference>
<evidence type="ECO:0000313" key="2">
    <source>
        <dbReference type="EMBL" id="AKH38211.1"/>
    </source>
</evidence>